<proteinExistence type="predicted"/>
<reference evidence="1" key="2">
    <citation type="journal article" date="2015" name="Fish Shellfish Immunol.">
        <title>Early steps in the European eel (Anguilla anguilla)-Vibrio vulnificus interaction in the gills: Role of the RtxA13 toxin.</title>
        <authorList>
            <person name="Callol A."/>
            <person name="Pajuelo D."/>
            <person name="Ebbesson L."/>
            <person name="Teles M."/>
            <person name="MacKenzie S."/>
            <person name="Amaro C."/>
        </authorList>
    </citation>
    <scope>NUCLEOTIDE SEQUENCE</scope>
</reference>
<evidence type="ECO:0000313" key="1">
    <source>
        <dbReference type="EMBL" id="JAH63335.1"/>
    </source>
</evidence>
<organism evidence="1">
    <name type="scientific">Anguilla anguilla</name>
    <name type="common">European freshwater eel</name>
    <name type="synonym">Muraena anguilla</name>
    <dbReference type="NCBI Taxonomy" id="7936"/>
    <lineage>
        <taxon>Eukaryota</taxon>
        <taxon>Metazoa</taxon>
        <taxon>Chordata</taxon>
        <taxon>Craniata</taxon>
        <taxon>Vertebrata</taxon>
        <taxon>Euteleostomi</taxon>
        <taxon>Actinopterygii</taxon>
        <taxon>Neopterygii</taxon>
        <taxon>Teleostei</taxon>
        <taxon>Anguilliformes</taxon>
        <taxon>Anguillidae</taxon>
        <taxon>Anguilla</taxon>
    </lineage>
</organism>
<reference evidence="1" key="1">
    <citation type="submission" date="2014-11" db="EMBL/GenBank/DDBJ databases">
        <authorList>
            <person name="Amaro Gonzalez C."/>
        </authorList>
    </citation>
    <scope>NUCLEOTIDE SEQUENCE</scope>
</reference>
<protein>
    <submittedName>
        <fullName evidence="1">Uncharacterized protein</fullName>
    </submittedName>
</protein>
<name>A0A0E9UDP9_ANGAN</name>
<accession>A0A0E9UDP9</accession>
<dbReference type="AlphaFoldDB" id="A0A0E9UDP9"/>
<sequence length="41" mass="4576">MKPLTAELPITPSVYCQIKSFIMETSVCAYSSGQYDEAEPF</sequence>
<dbReference type="EMBL" id="GBXM01045242">
    <property type="protein sequence ID" value="JAH63335.1"/>
    <property type="molecule type" value="Transcribed_RNA"/>
</dbReference>